<evidence type="ECO:0000256" key="1">
    <source>
        <dbReference type="ARBA" id="ARBA00022723"/>
    </source>
</evidence>
<dbReference type="PANTHER" id="PTHR43401">
    <property type="entry name" value="L-THREONINE 3-DEHYDROGENASE"/>
    <property type="match status" value="1"/>
</dbReference>
<dbReference type="Pfam" id="PF00107">
    <property type="entry name" value="ADH_zinc_N"/>
    <property type="match status" value="1"/>
</dbReference>
<dbReference type="Pfam" id="PF08240">
    <property type="entry name" value="ADH_N"/>
    <property type="match status" value="1"/>
</dbReference>
<dbReference type="PROSITE" id="PS00059">
    <property type="entry name" value="ADH_ZINC"/>
    <property type="match status" value="1"/>
</dbReference>
<comment type="similarity">
    <text evidence="4">Belongs to the zinc-containing alcohol dehydrogenase family.</text>
</comment>
<dbReference type="SUPFAM" id="SSF51735">
    <property type="entry name" value="NAD(P)-binding Rossmann-fold domains"/>
    <property type="match status" value="1"/>
</dbReference>
<dbReference type="OrthoDB" id="9787435at2"/>
<evidence type="ECO:0000313" key="7">
    <source>
        <dbReference type="Proteomes" id="UP000242687"/>
    </source>
</evidence>
<evidence type="ECO:0000256" key="2">
    <source>
        <dbReference type="ARBA" id="ARBA00022833"/>
    </source>
</evidence>
<dbReference type="GO" id="GO:0016616">
    <property type="term" value="F:oxidoreductase activity, acting on the CH-OH group of donors, NAD or NADP as acceptor"/>
    <property type="evidence" value="ECO:0007669"/>
    <property type="project" value="UniProtKB-ARBA"/>
</dbReference>
<dbReference type="InterPro" id="IPR050129">
    <property type="entry name" value="Zn_alcohol_dh"/>
</dbReference>
<keyword evidence="7" id="KW-1185">Reference proteome</keyword>
<gene>
    <name evidence="6" type="ORF">CLV57_0778</name>
</gene>
<dbReference type="InterPro" id="IPR002328">
    <property type="entry name" value="ADH_Zn_CS"/>
</dbReference>
<comment type="cofactor">
    <cofactor evidence="4">
        <name>Zn(2+)</name>
        <dbReference type="ChEBI" id="CHEBI:29105"/>
    </cofactor>
</comment>
<dbReference type="Gene3D" id="3.90.180.10">
    <property type="entry name" value="Medium-chain alcohol dehydrogenases, catalytic domain"/>
    <property type="match status" value="1"/>
</dbReference>
<organism evidence="6 7">
    <name type="scientific">Mucilaginibacter auburnensis</name>
    <dbReference type="NCBI Taxonomy" id="1457233"/>
    <lineage>
        <taxon>Bacteria</taxon>
        <taxon>Pseudomonadati</taxon>
        <taxon>Bacteroidota</taxon>
        <taxon>Sphingobacteriia</taxon>
        <taxon>Sphingobacteriales</taxon>
        <taxon>Sphingobacteriaceae</taxon>
        <taxon>Mucilaginibacter</taxon>
    </lineage>
</organism>
<dbReference type="SMART" id="SM00829">
    <property type="entry name" value="PKS_ER"/>
    <property type="match status" value="1"/>
</dbReference>
<keyword evidence="1 4" id="KW-0479">Metal-binding</keyword>
<keyword evidence="3" id="KW-0560">Oxidoreductase</keyword>
<dbReference type="RefSeq" id="WP_100340026.1">
    <property type="nucleotide sequence ID" value="NZ_PGFJ01000001.1"/>
</dbReference>
<dbReference type="SUPFAM" id="SSF50129">
    <property type="entry name" value="GroES-like"/>
    <property type="match status" value="1"/>
</dbReference>
<name>A0A2H9VSJ4_9SPHI</name>
<dbReference type="Gene3D" id="3.40.50.720">
    <property type="entry name" value="NAD(P)-binding Rossmann-like Domain"/>
    <property type="match status" value="1"/>
</dbReference>
<protein>
    <submittedName>
        <fullName evidence="6">L-iditol 2-dehydrogenase</fullName>
    </submittedName>
</protein>
<keyword evidence="2 4" id="KW-0862">Zinc</keyword>
<dbReference type="InterPro" id="IPR013149">
    <property type="entry name" value="ADH-like_C"/>
</dbReference>
<dbReference type="InterPro" id="IPR011032">
    <property type="entry name" value="GroES-like_sf"/>
</dbReference>
<accession>A0A2H9VSJ4</accession>
<feature type="domain" description="Enoyl reductase (ER)" evidence="5">
    <location>
        <begin position="14"/>
        <end position="348"/>
    </location>
</feature>
<dbReference type="EMBL" id="PGFJ01000001">
    <property type="protein sequence ID" value="PJJ83785.1"/>
    <property type="molecule type" value="Genomic_DNA"/>
</dbReference>
<evidence type="ECO:0000259" key="5">
    <source>
        <dbReference type="SMART" id="SM00829"/>
    </source>
</evidence>
<comment type="caution">
    <text evidence="6">The sequence shown here is derived from an EMBL/GenBank/DDBJ whole genome shotgun (WGS) entry which is preliminary data.</text>
</comment>
<evidence type="ECO:0000313" key="6">
    <source>
        <dbReference type="EMBL" id="PJJ83785.1"/>
    </source>
</evidence>
<reference evidence="6 7" key="1">
    <citation type="submission" date="2017-11" db="EMBL/GenBank/DDBJ databases">
        <title>Genomic Encyclopedia of Archaeal and Bacterial Type Strains, Phase II (KMG-II): From Individual Species to Whole Genera.</title>
        <authorList>
            <person name="Goeker M."/>
        </authorList>
    </citation>
    <scope>NUCLEOTIDE SEQUENCE [LARGE SCALE GENOMIC DNA]</scope>
    <source>
        <strain evidence="6 7">DSM 28175</strain>
    </source>
</reference>
<evidence type="ECO:0000256" key="3">
    <source>
        <dbReference type="ARBA" id="ARBA00023002"/>
    </source>
</evidence>
<evidence type="ECO:0000256" key="4">
    <source>
        <dbReference type="RuleBase" id="RU361277"/>
    </source>
</evidence>
<proteinExistence type="inferred from homology"/>
<dbReference type="InterPro" id="IPR036291">
    <property type="entry name" value="NAD(P)-bd_dom_sf"/>
</dbReference>
<dbReference type="PANTHER" id="PTHR43401:SF2">
    <property type="entry name" value="L-THREONINE 3-DEHYDROGENASE"/>
    <property type="match status" value="1"/>
</dbReference>
<dbReference type="InterPro" id="IPR020843">
    <property type="entry name" value="ER"/>
</dbReference>
<dbReference type="AlphaFoldDB" id="A0A2H9VSJ4"/>
<sequence>MSLPNEMDALVLKGVREFEIQTAPVPQPDSDEVICKVDTTFICGTDPHIINGDFPGFWPMGYPFIPGHEWSGTVVTAGPRALSLGWKEGDRVCGISHCGCGYCANCMKGRFNNCLNYGHEERGHRQYGHYTPGAYAQYMRTSVKSIYKVPDSMDLEYAACVDPLSIALYTVKRSRMQPGDDVLILGTGPQGLMAILCAKALGAGRILAVGSGERLEKAKELGAIGISYKEGDVLAQIKALTNGLGVPAVLECAGTAESIQLACLAASKGGVVSMIGIPHSDPSLPVKRIVLDEIELVGNRANPNTAQEAIDLLVNGRVDLTPLMTHRFALKDFSIALDVFEGRKDGAIKVATKPNGM</sequence>
<dbReference type="Proteomes" id="UP000242687">
    <property type="component" value="Unassembled WGS sequence"/>
</dbReference>
<dbReference type="InterPro" id="IPR013154">
    <property type="entry name" value="ADH-like_N"/>
</dbReference>
<dbReference type="GO" id="GO:0008270">
    <property type="term" value="F:zinc ion binding"/>
    <property type="evidence" value="ECO:0007669"/>
    <property type="project" value="InterPro"/>
</dbReference>